<evidence type="ECO:0000313" key="2">
    <source>
        <dbReference type="EMBL" id="QQK88425.1"/>
    </source>
</evidence>
<name>A0A7T6ZMH1_9CAUD</name>
<feature type="transmembrane region" description="Helical" evidence="1">
    <location>
        <begin position="6"/>
        <end position="23"/>
    </location>
</feature>
<evidence type="ECO:0000256" key="1">
    <source>
        <dbReference type="SAM" id="Phobius"/>
    </source>
</evidence>
<keyword evidence="3" id="KW-1185">Reference proteome</keyword>
<keyword evidence="1" id="KW-0472">Membrane</keyword>
<keyword evidence="1" id="KW-0812">Transmembrane</keyword>
<keyword evidence="1" id="KW-1133">Transmembrane helix</keyword>
<dbReference type="EMBL" id="MW358930">
    <property type="protein sequence ID" value="QQK88425.1"/>
    <property type="molecule type" value="Genomic_DNA"/>
</dbReference>
<sequence>MSATLGTILLIMIPCLFILYALYTSLKDF</sequence>
<protein>
    <submittedName>
        <fullName evidence="2">Uncharacterized protein</fullName>
    </submittedName>
</protein>
<reference evidence="2 3" key="1">
    <citation type="submission" date="2020-12" db="EMBL/GenBank/DDBJ databases">
        <authorList>
            <person name="Rakov C."/>
            <person name="Alkalay-Oren S."/>
            <person name="Coppenhagen-Glazer S."/>
            <person name="Hazan R."/>
        </authorList>
    </citation>
    <scope>NUCLEOTIDE SEQUENCE [LARGE SCALE GENOMIC DNA]</scope>
</reference>
<proteinExistence type="predicted"/>
<organism evidence="2 3">
    <name type="scientific">Providencia phage PSTRCR_114</name>
    <dbReference type="NCBI Taxonomy" id="2800824"/>
    <lineage>
        <taxon>Viruses</taxon>
        <taxon>Duplodnaviria</taxon>
        <taxon>Heunggongvirae</taxon>
        <taxon>Uroviricota</taxon>
        <taxon>Caudoviricetes</taxon>
        <taxon>Autographivirales</taxon>
        <taxon>Autoscriptoviridae</taxon>
        <taxon>Slopekvirinae</taxon>
        <taxon>Kakivirus</taxon>
        <taxon>Kakivirus PSTRCR114</taxon>
    </lineage>
</organism>
<evidence type="ECO:0000313" key="3">
    <source>
        <dbReference type="Proteomes" id="UP000595806"/>
    </source>
</evidence>
<accession>A0A7T6ZMH1</accession>
<dbReference type="Proteomes" id="UP000595806">
    <property type="component" value="Segment"/>
</dbReference>